<protein>
    <submittedName>
        <fullName evidence="1">Uncharacterized protein</fullName>
    </submittedName>
</protein>
<dbReference type="RefSeq" id="WP_148298278.1">
    <property type="nucleotide sequence ID" value="NZ_JACIER010000002.1"/>
</dbReference>
<accession>A0A840CU98</accession>
<gene>
    <name evidence="1" type="ORF">GGR06_000651</name>
</gene>
<dbReference type="AlphaFoldDB" id="A0A840CU98"/>
<sequence>MYIKNRESQGWKDKITASVCEADCQFQFVSPGSNETNTQAGRKVHLGRTKQIPGSNEITLATEMTKTSGEER</sequence>
<proteinExistence type="predicted"/>
<dbReference type="EMBL" id="JACIER010000002">
    <property type="protein sequence ID" value="MBB4042886.1"/>
    <property type="molecule type" value="Genomic_DNA"/>
</dbReference>
<organism evidence="1 2">
    <name type="scientific">Bacteroides reticulotermitis</name>
    <dbReference type="NCBI Taxonomy" id="1133319"/>
    <lineage>
        <taxon>Bacteria</taxon>
        <taxon>Pseudomonadati</taxon>
        <taxon>Bacteroidota</taxon>
        <taxon>Bacteroidia</taxon>
        <taxon>Bacteroidales</taxon>
        <taxon>Bacteroidaceae</taxon>
        <taxon>Bacteroides</taxon>
    </lineage>
</organism>
<evidence type="ECO:0000313" key="1">
    <source>
        <dbReference type="EMBL" id="MBB4042886.1"/>
    </source>
</evidence>
<dbReference type="Proteomes" id="UP000560658">
    <property type="component" value="Unassembled WGS sequence"/>
</dbReference>
<reference evidence="1" key="1">
    <citation type="submission" date="2020-08" db="EMBL/GenBank/DDBJ databases">
        <title>Genomic Encyclopedia of Type Strains, Phase IV (KMG-IV): sequencing the most valuable type-strain genomes for metagenomic binning, comparative biology and taxonomic classification.</title>
        <authorList>
            <person name="Goeker M."/>
        </authorList>
    </citation>
    <scope>NUCLEOTIDE SEQUENCE [LARGE SCALE GENOMIC DNA]</scope>
    <source>
        <strain evidence="1">DSM 105720</strain>
    </source>
</reference>
<evidence type="ECO:0000313" key="2">
    <source>
        <dbReference type="Proteomes" id="UP000560658"/>
    </source>
</evidence>
<keyword evidence="2" id="KW-1185">Reference proteome</keyword>
<comment type="caution">
    <text evidence="1">The sequence shown here is derived from an EMBL/GenBank/DDBJ whole genome shotgun (WGS) entry which is preliminary data.</text>
</comment>
<name>A0A840CU98_9BACE</name>